<dbReference type="SUPFAM" id="SSF103506">
    <property type="entry name" value="Mitochondrial carrier"/>
    <property type="match status" value="1"/>
</dbReference>
<dbReference type="PANTHER" id="PTHR46181">
    <property type="entry name" value="MITOCHONDRIAL GLYCINE TRANSPORTER"/>
    <property type="match status" value="1"/>
</dbReference>
<organism evidence="8 9">
    <name type="scientific">Tetradesmus obliquus</name>
    <name type="common">Green alga</name>
    <name type="synonym">Acutodesmus obliquus</name>
    <dbReference type="NCBI Taxonomy" id="3088"/>
    <lineage>
        <taxon>Eukaryota</taxon>
        <taxon>Viridiplantae</taxon>
        <taxon>Chlorophyta</taxon>
        <taxon>core chlorophytes</taxon>
        <taxon>Chlorophyceae</taxon>
        <taxon>CS clade</taxon>
        <taxon>Sphaeropleales</taxon>
        <taxon>Scenedesmaceae</taxon>
        <taxon>Tetradesmus</taxon>
    </lineage>
</organism>
<evidence type="ECO:0000313" key="8">
    <source>
        <dbReference type="EMBL" id="WIA15269.1"/>
    </source>
</evidence>
<keyword evidence="2 7" id="KW-0813">Transport</keyword>
<keyword evidence="3 6" id="KW-0812">Transmembrane</keyword>
<name>A0ABY8U1L1_TETOB</name>
<keyword evidence="5 6" id="KW-0472">Membrane</keyword>
<evidence type="ECO:0000256" key="2">
    <source>
        <dbReference type="ARBA" id="ARBA00022448"/>
    </source>
</evidence>
<comment type="subcellular location">
    <subcellularLocation>
        <location evidence="1">Membrane</location>
        <topology evidence="1">Multi-pass membrane protein</topology>
    </subcellularLocation>
</comment>
<dbReference type="InterPro" id="IPR002067">
    <property type="entry name" value="MCP"/>
</dbReference>
<dbReference type="InterPro" id="IPR018108">
    <property type="entry name" value="MCP_transmembrane"/>
</dbReference>
<evidence type="ECO:0000313" key="9">
    <source>
        <dbReference type="Proteomes" id="UP001244341"/>
    </source>
</evidence>
<dbReference type="InterPro" id="IPR023395">
    <property type="entry name" value="MCP_dom_sf"/>
</dbReference>
<accession>A0ABY8U1L1</accession>
<sequence>MGRDDSKKRGGKPPPALASAVSGAMSGAIISACVQPLDVLRTRMQADTAMGMSRSVGQTLQVVLNEYGVRGLWRGTGPTVVRLSIGAGINFVALERLKHIMLEVLPHASGQLGYLQAAAVGGMARAMSSAVMSPVTLVKTRMEYGGPNHITYKNTAHALATIASTEGPRGLFRGLWPTVLTNAPFSALYYMLYTQLKGAIGGSQAGGSLPTTAVNFVSGVCAATAATLLTQPSDVVRTRMQLGIPGVAAGNALATLGLVLRSSGPNALLAGAAPRILKRTLQTALVWTLYEELVPRMSALYMLATAQQDADSEQRAAAADAEGSRRR</sequence>
<proteinExistence type="inferred from homology"/>
<dbReference type="PROSITE" id="PS50920">
    <property type="entry name" value="SOLCAR"/>
    <property type="match status" value="3"/>
</dbReference>
<feature type="repeat" description="Solcar" evidence="6">
    <location>
        <begin position="14"/>
        <end position="100"/>
    </location>
</feature>
<dbReference type="PANTHER" id="PTHR46181:SF3">
    <property type="entry name" value="MITOCHONDRIAL GLYCINE TRANSPORTER"/>
    <property type="match status" value="1"/>
</dbReference>
<dbReference type="PRINTS" id="PR00926">
    <property type="entry name" value="MITOCARRIER"/>
</dbReference>
<dbReference type="Proteomes" id="UP001244341">
    <property type="component" value="Chromosome 6b"/>
</dbReference>
<gene>
    <name evidence="8" type="ORF">OEZ85_001940</name>
</gene>
<evidence type="ECO:0000256" key="6">
    <source>
        <dbReference type="PROSITE-ProRule" id="PRU00282"/>
    </source>
</evidence>
<evidence type="ECO:0008006" key="10">
    <source>
        <dbReference type="Google" id="ProtNLM"/>
    </source>
</evidence>
<evidence type="ECO:0000256" key="1">
    <source>
        <dbReference type="ARBA" id="ARBA00004141"/>
    </source>
</evidence>
<dbReference type="EMBL" id="CP126213">
    <property type="protein sequence ID" value="WIA15269.1"/>
    <property type="molecule type" value="Genomic_DNA"/>
</dbReference>
<feature type="repeat" description="Solcar" evidence="6">
    <location>
        <begin position="210"/>
        <end position="296"/>
    </location>
</feature>
<protein>
    <recommendedName>
        <fullName evidence="10">Solute carrier family 25 member 38 homolog</fullName>
    </recommendedName>
</protein>
<evidence type="ECO:0000256" key="5">
    <source>
        <dbReference type="ARBA" id="ARBA00023136"/>
    </source>
</evidence>
<keyword evidence="9" id="KW-1185">Reference proteome</keyword>
<reference evidence="8 9" key="1">
    <citation type="submission" date="2023-05" db="EMBL/GenBank/DDBJ databases">
        <title>A 100% complete, gapless, phased diploid assembly of the Scenedesmus obliquus UTEX 3031 genome.</title>
        <authorList>
            <person name="Biondi T.C."/>
            <person name="Hanschen E.R."/>
            <person name="Kwon T."/>
            <person name="Eng W."/>
            <person name="Kruse C.P.S."/>
            <person name="Koehler S.I."/>
            <person name="Kunde Y."/>
            <person name="Gleasner C.D."/>
            <person name="You Mak K.T."/>
            <person name="Polle J."/>
            <person name="Hovde B.T."/>
            <person name="Starkenburg S.R."/>
        </authorList>
    </citation>
    <scope>NUCLEOTIDE SEQUENCE [LARGE SCALE GENOMIC DNA]</scope>
    <source>
        <strain evidence="8 9">DOE0152z</strain>
    </source>
</reference>
<dbReference type="Gene3D" id="1.50.40.10">
    <property type="entry name" value="Mitochondrial carrier domain"/>
    <property type="match status" value="2"/>
</dbReference>
<dbReference type="PROSITE" id="PS51257">
    <property type="entry name" value="PROKAR_LIPOPROTEIN"/>
    <property type="match status" value="1"/>
</dbReference>
<evidence type="ECO:0000256" key="4">
    <source>
        <dbReference type="ARBA" id="ARBA00022737"/>
    </source>
</evidence>
<dbReference type="Pfam" id="PF00153">
    <property type="entry name" value="Mito_carr"/>
    <property type="match status" value="3"/>
</dbReference>
<feature type="repeat" description="Solcar" evidence="6">
    <location>
        <begin position="112"/>
        <end position="199"/>
    </location>
</feature>
<evidence type="ECO:0000256" key="3">
    <source>
        <dbReference type="ARBA" id="ARBA00022692"/>
    </source>
</evidence>
<comment type="similarity">
    <text evidence="7">Belongs to the mitochondrial carrier (TC 2.A.29) family.</text>
</comment>
<evidence type="ECO:0000256" key="7">
    <source>
        <dbReference type="RuleBase" id="RU000488"/>
    </source>
</evidence>
<keyword evidence="4" id="KW-0677">Repeat</keyword>